<evidence type="ECO:0000256" key="1">
    <source>
        <dbReference type="SAM" id="MobiDB-lite"/>
    </source>
</evidence>
<feature type="compositionally biased region" description="Low complexity" evidence="1">
    <location>
        <begin position="123"/>
        <end position="137"/>
    </location>
</feature>
<keyword evidence="3" id="KW-1185">Reference proteome</keyword>
<dbReference type="OrthoDB" id="246602at2759"/>
<reference evidence="2 3" key="1">
    <citation type="journal article" date="2012" name="BMC Genomics">
        <title>Comparative genomic analysis of human infective Trypanosoma cruzi lineages with the bat-restricted subspecies T. cruzi marinkellei.</title>
        <authorList>
            <person name="Franzen O."/>
            <person name="Talavera-Lopez C."/>
            <person name="Ochaya S."/>
            <person name="Butler C.E."/>
            <person name="Messenger L.A."/>
            <person name="Lewis M.D."/>
            <person name="Llewellyn M.S."/>
            <person name="Marinkelle C.J."/>
            <person name="Tyler K.M."/>
            <person name="Miles M.A."/>
            <person name="Andersson B."/>
        </authorList>
    </citation>
    <scope>NUCLEOTIDE SEQUENCE [LARGE SCALE GENOMIC DNA]</scope>
    <source>
        <strain evidence="2 3">B7</strain>
    </source>
</reference>
<sequence length="274" mass="30975">MKRFDGIDMDVEGLMANAVHPTASRQQYGKTNNPRWNGPFIDGDYDCDEDDNDNLPPCRRSISWNQLLYSEPLPCDVMAKRRPITEKLSSSVNNNNNNNEDNEDHDGLTAIQRLIDAEYDSSASRINNHRSSNNSNDNNKKKKNKNNNCNDGGDICSEELEGKSGWNSALPPRPVCYYSTDTISKEDHMRPGDREGAKASRLIDKRETCSVGVQCDMRATKTAATLQQLEQLRQQLRSDDPESIARLLAQYIRELEMERFGHSSAFTSALLQQL</sequence>
<proteinExistence type="predicted"/>
<comment type="caution">
    <text evidence="2">The sequence shown here is derived from an EMBL/GenBank/DDBJ whole genome shotgun (WGS) entry which is preliminary data.</text>
</comment>
<dbReference type="EMBL" id="AHKC01011209">
    <property type="protein sequence ID" value="EKF30960.1"/>
    <property type="molecule type" value="Genomic_DNA"/>
</dbReference>
<organism evidence="2 3">
    <name type="scientific">Trypanosoma cruzi marinkellei</name>
    <dbReference type="NCBI Taxonomy" id="85056"/>
    <lineage>
        <taxon>Eukaryota</taxon>
        <taxon>Discoba</taxon>
        <taxon>Euglenozoa</taxon>
        <taxon>Kinetoplastea</taxon>
        <taxon>Metakinetoplastina</taxon>
        <taxon>Trypanosomatida</taxon>
        <taxon>Trypanosomatidae</taxon>
        <taxon>Trypanosoma</taxon>
        <taxon>Schizotrypanum</taxon>
    </lineage>
</organism>
<evidence type="ECO:0000313" key="3">
    <source>
        <dbReference type="Proteomes" id="UP000007350"/>
    </source>
</evidence>
<dbReference type="Proteomes" id="UP000007350">
    <property type="component" value="Unassembled WGS sequence"/>
</dbReference>
<name>K2MV35_TRYCR</name>
<protein>
    <submittedName>
        <fullName evidence="2">Uncharacterized protein</fullName>
    </submittedName>
</protein>
<gene>
    <name evidence="2" type="ORF">MOQ_005208</name>
</gene>
<feature type="region of interest" description="Disordered" evidence="1">
    <location>
        <begin position="123"/>
        <end position="149"/>
    </location>
</feature>
<dbReference type="AlphaFoldDB" id="K2MV35"/>
<accession>K2MV35</accession>
<evidence type="ECO:0000313" key="2">
    <source>
        <dbReference type="EMBL" id="EKF30960.1"/>
    </source>
</evidence>